<keyword evidence="4" id="KW-1185">Reference proteome</keyword>
<dbReference type="EMBL" id="CP015324">
    <property type="protein sequence ID" value="AWG44267.1"/>
    <property type="molecule type" value="Genomic_DNA"/>
</dbReference>
<sequence length="183" mass="21215">MSKTLGIARSSLTKYCITLENKGYKFIRGSNNSKAFTSKDILLLQRMKDLVQDKSMTMETAGNVVLTMFPDNERTGPILDENKVRTNDVILQEEDENSAVLGLTDNLKYIEDIFNKLGSMEKELKDLKIQNELLQNQNIQLKQTMDESLNGRDEKFLSLIHEVQETKKMIASSQEKKWWEFWK</sequence>
<organism evidence="3 4">
    <name type="scientific">Priestia filamentosa</name>
    <dbReference type="NCBI Taxonomy" id="1402861"/>
    <lineage>
        <taxon>Bacteria</taxon>
        <taxon>Bacillati</taxon>
        <taxon>Bacillota</taxon>
        <taxon>Bacilli</taxon>
        <taxon>Bacillales</taxon>
        <taxon>Bacillaceae</taxon>
        <taxon>Priestia</taxon>
    </lineage>
</organism>
<dbReference type="InterPro" id="IPR025052">
    <property type="entry name" value="DUF3967"/>
</dbReference>
<feature type="domain" description="DUF3967" evidence="2">
    <location>
        <begin position="149"/>
        <end position="182"/>
    </location>
</feature>
<evidence type="ECO:0000259" key="2">
    <source>
        <dbReference type="Pfam" id="PF13152"/>
    </source>
</evidence>
<dbReference type="OrthoDB" id="2467384at2"/>
<geneLocation type="plasmid" evidence="4">
    <name>pbeh2</name>
</geneLocation>
<evidence type="ECO:0000313" key="3">
    <source>
        <dbReference type="EMBL" id="AWG44267.1"/>
    </source>
</evidence>
<dbReference type="Proteomes" id="UP000036202">
    <property type="component" value="Plasmid pbeh2"/>
</dbReference>
<evidence type="ECO:0000256" key="1">
    <source>
        <dbReference type="SAM" id="Coils"/>
    </source>
</evidence>
<dbReference type="KEGG" id="beo:BEH_25100"/>
<protein>
    <recommendedName>
        <fullName evidence="2">DUF3967 domain-containing protein</fullName>
    </recommendedName>
</protein>
<reference evidence="3 4" key="1">
    <citation type="journal article" date="2015" name="PLoS ONE">
        <title>Genome Sequence of Bacillus endophyticus and Analysis of Its Companion Mechanism in the Ketogulonigenium vulgare-Bacillus Strain Consortium.</title>
        <authorList>
            <person name="Jia N."/>
            <person name="Du J."/>
            <person name="Ding M.Z."/>
            <person name="Gao F."/>
            <person name="Yuan Y.J."/>
        </authorList>
    </citation>
    <scope>NUCLEOTIDE SEQUENCE [LARGE SCALE GENOMIC DNA]</scope>
    <source>
        <strain evidence="3 4">Hbe603</strain>
        <plasmid evidence="4">pbeh2</plasmid>
    </source>
</reference>
<keyword evidence="3" id="KW-0614">Plasmid</keyword>
<proteinExistence type="predicted"/>
<gene>
    <name evidence="3" type="ORF">BEH_25100</name>
</gene>
<keyword evidence="1" id="KW-0175">Coiled coil</keyword>
<dbReference type="RefSeq" id="WP_046218531.1">
    <property type="nucleotide sequence ID" value="NZ_CP015324.1"/>
</dbReference>
<name>A0A2S1LZM3_9BACI</name>
<accession>A0A2S1LZM3</accession>
<feature type="coiled-coil region" evidence="1">
    <location>
        <begin position="110"/>
        <end position="147"/>
    </location>
</feature>
<evidence type="ECO:0000313" key="4">
    <source>
        <dbReference type="Proteomes" id="UP000036202"/>
    </source>
</evidence>
<dbReference type="Pfam" id="PF13152">
    <property type="entry name" value="DUF3967"/>
    <property type="match status" value="1"/>
</dbReference>
<dbReference type="AlphaFoldDB" id="A0A2S1LZM3"/>